<evidence type="ECO:0000256" key="4">
    <source>
        <dbReference type="ARBA" id="ARBA00022741"/>
    </source>
</evidence>
<dbReference type="PROSITE" id="PS50893">
    <property type="entry name" value="ABC_TRANSPORTER_2"/>
    <property type="match status" value="1"/>
</dbReference>
<dbReference type="PANTHER" id="PTHR24221:SF654">
    <property type="entry name" value="ATP-BINDING CASSETTE SUB-FAMILY B MEMBER 6"/>
    <property type="match status" value="1"/>
</dbReference>
<evidence type="ECO:0000256" key="1">
    <source>
        <dbReference type="ARBA" id="ARBA00004651"/>
    </source>
</evidence>
<dbReference type="Gene3D" id="3.40.50.300">
    <property type="entry name" value="P-loop containing nucleotide triphosphate hydrolases"/>
    <property type="match status" value="1"/>
</dbReference>
<name>A0A4D7YM99_AGRTU</name>
<evidence type="ECO:0000256" key="2">
    <source>
        <dbReference type="ARBA" id="ARBA00005417"/>
    </source>
</evidence>
<gene>
    <name evidence="11" type="ORF">CFBP7129_14605</name>
</gene>
<evidence type="ECO:0000256" key="8">
    <source>
        <dbReference type="SAM" id="Phobius"/>
    </source>
</evidence>
<dbReference type="GO" id="GO:0005886">
    <property type="term" value="C:plasma membrane"/>
    <property type="evidence" value="ECO:0007669"/>
    <property type="project" value="UniProtKB-SubCell"/>
</dbReference>
<proteinExistence type="inferred from homology"/>
<dbReference type="InterPro" id="IPR010128">
    <property type="entry name" value="ATPase_T1SS_PrtD-like"/>
</dbReference>
<protein>
    <submittedName>
        <fullName evidence="11">Type I secretion system permease/ATPase</fullName>
    </submittedName>
</protein>
<dbReference type="SUPFAM" id="SSF52540">
    <property type="entry name" value="P-loop containing nucleoside triphosphate hydrolases"/>
    <property type="match status" value="1"/>
</dbReference>
<dbReference type="Gene3D" id="1.20.1560.10">
    <property type="entry name" value="ABC transporter type 1, transmembrane domain"/>
    <property type="match status" value="1"/>
</dbReference>
<keyword evidence="4" id="KW-0547">Nucleotide-binding</keyword>
<dbReference type="InterPro" id="IPR027417">
    <property type="entry name" value="P-loop_NTPase"/>
</dbReference>
<evidence type="ECO:0000259" key="10">
    <source>
        <dbReference type="PROSITE" id="PS50929"/>
    </source>
</evidence>
<dbReference type="AlphaFoldDB" id="A0A4D7YM99"/>
<evidence type="ECO:0000256" key="3">
    <source>
        <dbReference type="ARBA" id="ARBA00022692"/>
    </source>
</evidence>
<feature type="transmembrane region" description="Helical" evidence="8">
    <location>
        <begin position="31"/>
        <end position="54"/>
    </location>
</feature>
<dbReference type="GO" id="GO:0030253">
    <property type="term" value="P:protein secretion by the type I secretion system"/>
    <property type="evidence" value="ECO:0007669"/>
    <property type="project" value="InterPro"/>
</dbReference>
<dbReference type="GO" id="GO:0140359">
    <property type="term" value="F:ABC-type transporter activity"/>
    <property type="evidence" value="ECO:0007669"/>
    <property type="project" value="InterPro"/>
</dbReference>
<dbReference type="InterPro" id="IPR003593">
    <property type="entry name" value="AAA+_ATPase"/>
</dbReference>
<dbReference type="InterPro" id="IPR017871">
    <property type="entry name" value="ABC_transporter-like_CS"/>
</dbReference>
<keyword evidence="6 8" id="KW-1133">Transmembrane helix</keyword>
<dbReference type="NCBIfam" id="TIGR01842">
    <property type="entry name" value="type_I_sec_PrtD"/>
    <property type="match status" value="1"/>
</dbReference>
<accession>A0A4D7YM99</accession>
<dbReference type="Pfam" id="PF00005">
    <property type="entry name" value="ABC_tran"/>
    <property type="match status" value="1"/>
</dbReference>
<reference evidence="11 12" key="1">
    <citation type="submission" date="2019-04" db="EMBL/GenBank/DDBJ databases">
        <title>Complete genome sequence of Agrobacterium tumefaciens CFBP7129.</title>
        <authorList>
            <person name="Haryono M."/>
            <person name="Lin Y.-C."/>
            <person name="Lai E.-M."/>
            <person name="Kuo C.-H."/>
        </authorList>
    </citation>
    <scope>NUCLEOTIDE SEQUENCE [LARGE SCALE GENOMIC DNA]</scope>
    <source>
        <strain evidence="11 12">CFBP7129</strain>
    </source>
</reference>
<feature type="domain" description="ABC transporter" evidence="9">
    <location>
        <begin position="335"/>
        <end position="574"/>
    </location>
</feature>
<evidence type="ECO:0000259" key="9">
    <source>
        <dbReference type="PROSITE" id="PS50893"/>
    </source>
</evidence>
<dbReference type="SUPFAM" id="SSF90123">
    <property type="entry name" value="ABC transporter transmembrane region"/>
    <property type="match status" value="1"/>
</dbReference>
<dbReference type="GO" id="GO:0034040">
    <property type="term" value="F:ATPase-coupled lipid transmembrane transporter activity"/>
    <property type="evidence" value="ECO:0007669"/>
    <property type="project" value="TreeGrafter"/>
</dbReference>
<dbReference type="RefSeq" id="WP_137004471.1">
    <property type="nucleotide sequence ID" value="NZ_CP039923.1"/>
</dbReference>
<dbReference type="GO" id="GO:0005524">
    <property type="term" value="F:ATP binding"/>
    <property type="evidence" value="ECO:0007669"/>
    <property type="project" value="UniProtKB-KW"/>
</dbReference>
<comment type="similarity">
    <text evidence="2">Belongs to the ABC transporter superfamily.</text>
</comment>
<feature type="domain" description="ABC transmembrane type-1" evidence="10">
    <location>
        <begin position="33"/>
        <end position="307"/>
    </location>
</feature>
<feature type="transmembrane region" description="Helical" evidence="8">
    <location>
        <begin position="152"/>
        <end position="181"/>
    </location>
</feature>
<dbReference type="GO" id="GO:0030256">
    <property type="term" value="C:type I protein secretion system complex"/>
    <property type="evidence" value="ECO:0007669"/>
    <property type="project" value="InterPro"/>
</dbReference>
<dbReference type="Proteomes" id="UP000298649">
    <property type="component" value="Chromosome linear"/>
</dbReference>
<evidence type="ECO:0000313" key="11">
    <source>
        <dbReference type="EMBL" id="QCL95528.1"/>
    </source>
</evidence>
<organism evidence="11 12">
    <name type="scientific">Agrobacterium tumefaciens</name>
    <dbReference type="NCBI Taxonomy" id="358"/>
    <lineage>
        <taxon>Bacteria</taxon>
        <taxon>Pseudomonadati</taxon>
        <taxon>Pseudomonadota</taxon>
        <taxon>Alphaproteobacteria</taxon>
        <taxon>Hyphomicrobiales</taxon>
        <taxon>Rhizobiaceae</taxon>
        <taxon>Rhizobium/Agrobacterium group</taxon>
        <taxon>Agrobacterium</taxon>
        <taxon>Agrobacterium tumefaciens complex</taxon>
    </lineage>
</organism>
<dbReference type="InterPro" id="IPR003439">
    <property type="entry name" value="ABC_transporter-like_ATP-bd"/>
</dbReference>
<keyword evidence="3 8" id="KW-0812">Transmembrane</keyword>
<dbReference type="PROSITE" id="PS50929">
    <property type="entry name" value="ABC_TM1F"/>
    <property type="match status" value="1"/>
</dbReference>
<comment type="subcellular location">
    <subcellularLocation>
        <location evidence="1">Cell membrane</location>
        <topology evidence="1">Multi-pass membrane protein</topology>
    </subcellularLocation>
</comment>
<dbReference type="PANTHER" id="PTHR24221">
    <property type="entry name" value="ATP-BINDING CASSETTE SUB-FAMILY B"/>
    <property type="match status" value="1"/>
</dbReference>
<feature type="transmembrane region" description="Helical" evidence="8">
    <location>
        <begin position="66"/>
        <end position="86"/>
    </location>
</feature>
<dbReference type="EMBL" id="CP039923">
    <property type="protein sequence ID" value="QCL95528.1"/>
    <property type="molecule type" value="Genomic_DNA"/>
</dbReference>
<dbReference type="InterPro" id="IPR011527">
    <property type="entry name" value="ABC1_TM_dom"/>
</dbReference>
<sequence length="590" mass="63099">MPKDGAFDCKTGGGHARASLLHQAFGRCRSGFAVVAIVSGFINLLYLTSPFFMLQVYDRIIPSGSIGSLIALCLLAGMLFVCQGAFEIVRSRMLSRLAALFEVTLDRVLFRRSLLLCGKQAIVPTSDDLDMVRGFLSGPGPSALFDLPWLPVYLAICFLLHPVIGFVALAGVLLLMVLTALAHVSLRQSQRDLALLTANRRGFSDSVRLNFGALTAMGMTGDVAERWAAHNAAFRLFGISHADVANTYATLTKILRLALQSAVLAVGAILVIRGDASGGIILASSILTSRALAPVEAAIVHWRGFAAARHSWLRLEAIVAAEKERETRSELPLPSRTITVEAMAGGPPEAEKPLVSEIVFSLEAGTVLGVIGHSGSGKTVLARLLLGIWPVSSGTLRFDGATMDQWDVDRLGSHMGYLPQEVGLFGGTVAQNIARFRKNIPSTEVIDAAKTAGVHDLILQLPDGYDTLIDPQFPILSAGQRQRIALARALFGQPFLVVLDEPNANLDAEGEEALSRAIDGIKMRAGIAVVITHRPGILAQADKILVMKEGKMAAFGPREAIMGQVLRKPVTRSAKILKVVGATGKLEVSR</sequence>
<evidence type="ECO:0000256" key="7">
    <source>
        <dbReference type="ARBA" id="ARBA00023136"/>
    </source>
</evidence>
<dbReference type="Pfam" id="PF00664">
    <property type="entry name" value="ABC_membrane"/>
    <property type="match status" value="1"/>
</dbReference>
<dbReference type="InterPro" id="IPR039421">
    <property type="entry name" value="Type_1_exporter"/>
</dbReference>
<keyword evidence="7 8" id="KW-0472">Membrane</keyword>
<dbReference type="SMART" id="SM00382">
    <property type="entry name" value="AAA"/>
    <property type="match status" value="1"/>
</dbReference>
<evidence type="ECO:0000256" key="6">
    <source>
        <dbReference type="ARBA" id="ARBA00022989"/>
    </source>
</evidence>
<evidence type="ECO:0000256" key="5">
    <source>
        <dbReference type="ARBA" id="ARBA00022840"/>
    </source>
</evidence>
<evidence type="ECO:0000313" key="12">
    <source>
        <dbReference type="Proteomes" id="UP000298649"/>
    </source>
</evidence>
<dbReference type="GO" id="GO:0016887">
    <property type="term" value="F:ATP hydrolysis activity"/>
    <property type="evidence" value="ECO:0007669"/>
    <property type="project" value="InterPro"/>
</dbReference>
<dbReference type="PROSITE" id="PS00211">
    <property type="entry name" value="ABC_TRANSPORTER_1"/>
    <property type="match status" value="1"/>
</dbReference>
<dbReference type="InterPro" id="IPR036640">
    <property type="entry name" value="ABC1_TM_sf"/>
</dbReference>
<keyword evidence="5" id="KW-0067">ATP-binding</keyword>